<accession>A0A212ITH2</accession>
<proteinExistence type="predicted"/>
<protein>
    <submittedName>
        <fullName evidence="3">Uncharacterized protein</fullName>
    </submittedName>
</protein>
<feature type="transmembrane region" description="Helical" evidence="2">
    <location>
        <begin position="12"/>
        <end position="32"/>
    </location>
</feature>
<dbReference type="EMBL" id="FLUM01000001">
    <property type="protein sequence ID" value="SBV90506.1"/>
    <property type="molecule type" value="Genomic_DNA"/>
</dbReference>
<organism evidence="3">
    <name type="scientific">uncultured Dysgonomonas sp</name>
    <dbReference type="NCBI Taxonomy" id="206096"/>
    <lineage>
        <taxon>Bacteria</taxon>
        <taxon>Pseudomonadati</taxon>
        <taxon>Bacteroidota</taxon>
        <taxon>Bacteroidia</taxon>
        <taxon>Bacteroidales</taxon>
        <taxon>Dysgonomonadaceae</taxon>
        <taxon>Dysgonomonas</taxon>
        <taxon>environmental samples</taxon>
    </lineage>
</organism>
<keyword evidence="2" id="KW-0812">Transmembrane</keyword>
<evidence type="ECO:0000256" key="1">
    <source>
        <dbReference type="SAM" id="Coils"/>
    </source>
</evidence>
<evidence type="ECO:0000313" key="3">
    <source>
        <dbReference type="EMBL" id="SBV90506.1"/>
    </source>
</evidence>
<keyword evidence="2" id="KW-1133">Transmembrane helix</keyword>
<name>A0A212ITH2_9BACT</name>
<sequence length="238" mass="27508">MNKENIIEKGLIAAKGIVTMIPVLGGTITSVWSDIEAIQAKRKHERLEEFYIALKEEVERIKDRINTSYINQPDFLDIFELTAKYIVNERNEEKRILFRNILANSITMKDCSYDKTEKYLRVLEQMNSFELLLLKILRNPKVYNDQQGNVIKDPNGGQSNAVLRIHYTLVSEFKKIMSDLTKASQDDISEAIYFLESNRLVRENASESRLQTNGNPIHVLDDKLTSKGKDFMSFILVK</sequence>
<reference evidence="3" key="1">
    <citation type="submission" date="2016-04" db="EMBL/GenBank/DDBJ databases">
        <authorList>
            <person name="Evans L.H."/>
            <person name="Alamgir A."/>
            <person name="Owens N."/>
            <person name="Weber N.D."/>
            <person name="Virtaneva K."/>
            <person name="Barbian K."/>
            <person name="Babar A."/>
            <person name="Rosenke K."/>
        </authorList>
    </citation>
    <scope>NUCLEOTIDE SEQUENCE</scope>
    <source>
        <strain evidence="3">86-1</strain>
    </source>
</reference>
<evidence type="ECO:0000256" key="2">
    <source>
        <dbReference type="SAM" id="Phobius"/>
    </source>
</evidence>
<keyword evidence="2" id="KW-0472">Membrane</keyword>
<keyword evidence="1" id="KW-0175">Coiled coil</keyword>
<dbReference type="AlphaFoldDB" id="A0A212ITH2"/>
<feature type="coiled-coil region" evidence="1">
    <location>
        <begin position="37"/>
        <end position="64"/>
    </location>
</feature>
<gene>
    <name evidence="3" type="ORF">KL86DYS1_10089</name>
</gene>
<dbReference type="RefSeq" id="WP_296937783.1">
    <property type="nucleotide sequence ID" value="NZ_LT599032.1"/>
</dbReference>